<proteinExistence type="predicted"/>
<gene>
    <name evidence="2" type="ORF">NDU88_006067</name>
</gene>
<reference evidence="2" key="1">
    <citation type="journal article" date="2022" name="bioRxiv">
        <title>Sequencing and chromosome-scale assembly of the giantPleurodeles waltlgenome.</title>
        <authorList>
            <person name="Brown T."/>
            <person name="Elewa A."/>
            <person name="Iarovenko S."/>
            <person name="Subramanian E."/>
            <person name="Araus A.J."/>
            <person name="Petzold A."/>
            <person name="Susuki M."/>
            <person name="Suzuki K.-i.T."/>
            <person name="Hayashi T."/>
            <person name="Toyoda A."/>
            <person name="Oliveira C."/>
            <person name="Osipova E."/>
            <person name="Leigh N.D."/>
            <person name="Simon A."/>
            <person name="Yun M.H."/>
        </authorList>
    </citation>
    <scope>NUCLEOTIDE SEQUENCE</scope>
    <source>
        <strain evidence="2">20211129_DDA</strain>
        <tissue evidence="2">Liver</tissue>
    </source>
</reference>
<sequence>MAHVTGKRAPAFTLEELERLVDGVLPQYGQLYGPTDQQVSAHQKKGLWRAIAKDVGTLRVYDRQSTHCQKRWEDLRRWTRKTAEAQLWMASQRGRSARQTLTLLMARILALSYPELDGHLRASQQLQGGEFSGY</sequence>
<accession>A0AAV7WYY4</accession>
<dbReference type="GO" id="GO:0005634">
    <property type="term" value="C:nucleus"/>
    <property type="evidence" value="ECO:0007669"/>
    <property type="project" value="TreeGrafter"/>
</dbReference>
<protein>
    <recommendedName>
        <fullName evidence="1">Myb/SANT-like DNA-binding domain-containing protein</fullName>
    </recommendedName>
</protein>
<dbReference type="PANTHER" id="PTHR23098">
    <property type="entry name" value="AGAP001331-PA-RELATED"/>
    <property type="match status" value="1"/>
</dbReference>
<evidence type="ECO:0000313" key="3">
    <source>
        <dbReference type="Proteomes" id="UP001066276"/>
    </source>
</evidence>
<feature type="domain" description="Myb/SANT-like DNA-binding" evidence="1">
    <location>
        <begin position="8"/>
        <end position="82"/>
    </location>
</feature>
<dbReference type="Gene3D" id="1.10.10.60">
    <property type="entry name" value="Homeodomain-like"/>
    <property type="match status" value="1"/>
</dbReference>
<evidence type="ECO:0000259" key="1">
    <source>
        <dbReference type="Pfam" id="PF13873"/>
    </source>
</evidence>
<organism evidence="2 3">
    <name type="scientific">Pleurodeles waltl</name>
    <name type="common">Iberian ribbed newt</name>
    <dbReference type="NCBI Taxonomy" id="8319"/>
    <lineage>
        <taxon>Eukaryota</taxon>
        <taxon>Metazoa</taxon>
        <taxon>Chordata</taxon>
        <taxon>Craniata</taxon>
        <taxon>Vertebrata</taxon>
        <taxon>Euteleostomi</taxon>
        <taxon>Amphibia</taxon>
        <taxon>Batrachia</taxon>
        <taxon>Caudata</taxon>
        <taxon>Salamandroidea</taxon>
        <taxon>Salamandridae</taxon>
        <taxon>Pleurodelinae</taxon>
        <taxon>Pleurodeles</taxon>
    </lineage>
</organism>
<keyword evidence="3" id="KW-1185">Reference proteome</keyword>
<dbReference type="InterPro" id="IPR028002">
    <property type="entry name" value="Myb_DNA-bind_5"/>
</dbReference>
<dbReference type="PANTHER" id="PTHR23098:SF23">
    <property type="entry name" value="MYB-RELATED TRANSCRIPTION FACTOR, PARTNER OF PROFILIN-LIKE ISOFORM X2-RELATED"/>
    <property type="match status" value="1"/>
</dbReference>
<dbReference type="Proteomes" id="UP001066276">
    <property type="component" value="Chromosome 1_1"/>
</dbReference>
<comment type="caution">
    <text evidence="2">The sequence shown here is derived from an EMBL/GenBank/DDBJ whole genome shotgun (WGS) entry which is preliminary data.</text>
</comment>
<evidence type="ECO:0000313" key="2">
    <source>
        <dbReference type="EMBL" id="KAJ1218489.1"/>
    </source>
</evidence>
<dbReference type="Pfam" id="PF13873">
    <property type="entry name" value="Myb_DNA-bind_5"/>
    <property type="match status" value="1"/>
</dbReference>
<name>A0AAV7WYY4_PLEWA</name>
<dbReference type="AlphaFoldDB" id="A0AAV7WYY4"/>
<dbReference type="EMBL" id="JANPWB010000001">
    <property type="protein sequence ID" value="KAJ1218489.1"/>
    <property type="molecule type" value="Genomic_DNA"/>
</dbReference>